<keyword evidence="3" id="KW-1185">Reference proteome</keyword>
<gene>
    <name evidence="2" type="ORF">C9J18_08085</name>
    <name evidence="1" type="ORF">CTM96_07025</name>
</gene>
<dbReference type="EMBL" id="PYMO01000005">
    <property type="protein sequence ID" value="PSU25860.1"/>
    <property type="molecule type" value="Genomic_DNA"/>
</dbReference>
<dbReference type="Proteomes" id="UP000241618">
    <property type="component" value="Unassembled WGS sequence"/>
</dbReference>
<organism evidence="2 4">
    <name type="scientific">Photobacterium phosphoreum</name>
    <dbReference type="NCBI Taxonomy" id="659"/>
    <lineage>
        <taxon>Bacteria</taxon>
        <taxon>Pseudomonadati</taxon>
        <taxon>Pseudomonadota</taxon>
        <taxon>Gammaproteobacteria</taxon>
        <taxon>Vibrionales</taxon>
        <taxon>Vibrionaceae</taxon>
        <taxon>Photobacterium</taxon>
    </lineage>
</organism>
<proteinExistence type="predicted"/>
<dbReference type="AlphaFoldDB" id="A0A2T3JTN2"/>
<reference evidence="3 4" key="1">
    <citation type="submission" date="2018-03" db="EMBL/GenBank/DDBJ databases">
        <title>Whole genome sequencing of Histamine producing bacteria.</title>
        <authorList>
            <person name="Butler K."/>
        </authorList>
    </citation>
    <scope>NUCLEOTIDE SEQUENCE [LARGE SCALE GENOMIC DNA]</scope>
    <source>
        <strain evidence="2 4">FS-6.1</strain>
        <strain evidence="1 3">FS-6.2</strain>
    </source>
</reference>
<evidence type="ECO:0000313" key="4">
    <source>
        <dbReference type="Proteomes" id="UP000241618"/>
    </source>
</evidence>
<dbReference type="EMBL" id="PYMP01000006">
    <property type="protein sequence ID" value="PSU52503.1"/>
    <property type="molecule type" value="Genomic_DNA"/>
</dbReference>
<evidence type="ECO:0000313" key="2">
    <source>
        <dbReference type="EMBL" id="PSU52503.1"/>
    </source>
</evidence>
<evidence type="ECO:0000313" key="1">
    <source>
        <dbReference type="EMBL" id="PSU25860.1"/>
    </source>
</evidence>
<protein>
    <submittedName>
        <fullName evidence="2">Uncharacterized protein</fullName>
    </submittedName>
</protein>
<evidence type="ECO:0000313" key="3">
    <source>
        <dbReference type="Proteomes" id="UP000241405"/>
    </source>
</evidence>
<dbReference type="RefSeq" id="WP_107192047.1">
    <property type="nucleotide sequence ID" value="NZ_PYMN01000069.1"/>
</dbReference>
<accession>A0A2T3JTN2</accession>
<comment type="caution">
    <text evidence="2">The sequence shown here is derived from an EMBL/GenBank/DDBJ whole genome shotgun (WGS) entry which is preliminary data.</text>
</comment>
<name>A0A2T3JTN2_PHOPO</name>
<sequence length="60" mass="6367">MNSVTSLSKQNSVPKYSNEQVAYILSYLAATTSNEPLSDNATIGLSVLLKSLSDALVSEC</sequence>
<dbReference type="Proteomes" id="UP000241405">
    <property type="component" value="Unassembled WGS sequence"/>
</dbReference>